<reference evidence="3" key="2">
    <citation type="submission" date="2015-03" db="UniProtKB">
        <authorList>
            <consortium name="EnsemblPlants"/>
        </authorList>
    </citation>
    <scope>IDENTIFICATION</scope>
</reference>
<dbReference type="GO" id="GO:0003676">
    <property type="term" value="F:nucleic acid binding"/>
    <property type="evidence" value="ECO:0007669"/>
    <property type="project" value="InterPro"/>
</dbReference>
<name>A0A0D3DAU9_BRAOL</name>
<evidence type="ECO:0000313" key="3">
    <source>
        <dbReference type="EnsemblPlants" id="Bo7g082070.1"/>
    </source>
</evidence>
<dbReference type="InterPro" id="IPR036875">
    <property type="entry name" value="Znf_CCHC_sf"/>
</dbReference>
<sequence length="492" mass="54097">MFPTLVITRLHRVPLYQSLSLVAKQRPDSDSTAGKAASDLSPAIDAPTAAVVADPAMEIVSPNLENLATEVTIPSSTFSDTTAATNTGIETVTETNSPQDRQDVHVPSPANPTASPSTPSPAELWKGFVKEANIKLYPKEKPFLLDSGEPCVTIPNAVVEKNKKAWECFIIGQFYDEAPARGAVHAIVNGIWSKHRRDLTVSKMDNQAFLFRVPCPHARRRILSQSLWQIDGLSMFVAKWSPGIQQTKPELNMVPVWLEFRGVPLQFFNGDALKEIAGMVGQPVCLHPSTEHLTNIEVAKVYTVIDPRKPLPEFVNARFESGETRRISVTSPFLPALCSFCKKVGHSISRCKAAPKTCTLCNSVKHLTVECSRYNREKAKGKAPIKNLLPIVTQTKAVYRPVSGKSTDVLISSDATTGKKDELVIRTPPHPKRTSTSPRRAKEMGIRMRSLSPTNNQSQRVKAPQQSALVEFNDLRDGGLCVDLSPYVWSCV</sequence>
<proteinExistence type="predicted"/>
<dbReference type="EnsemblPlants" id="Bo7g082070.1">
    <property type="protein sequence ID" value="Bo7g082070.1"/>
    <property type="gene ID" value="Bo7g082070"/>
</dbReference>
<organism evidence="3 4">
    <name type="scientific">Brassica oleracea var. oleracea</name>
    <dbReference type="NCBI Taxonomy" id="109376"/>
    <lineage>
        <taxon>Eukaryota</taxon>
        <taxon>Viridiplantae</taxon>
        <taxon>Streptophyta</taxon>
        <taxon>Embryophyta</taxon>
        <taxon>Tracheophyta</taxon>
        <taxon>Spermatophyta</taxon>
        <taxon>Magnoliopsida</taxon>
        <taxon>eudicotyledons</taxon>
        <taxon>Gunneridae</taxon>
        <taxon>Pentapetalae</taxon>
        <taxon>rosids</taxon>
        <taxon>malvids</taxon>
        <taxon>Brassicales</taxon>
        <taxon>Brassicaceae</taxon>
        <taxon>Brassiceae</taxon>
        <taxon>Brassica</taxon>
    </lineage>
</organism>
<keyword evidence="4" id="KW-1185">Reference proteome</keyword>
<protein>
    <recommendedName>
        <fullName evidence="2">DUF4283 domain-containing protein</fullName>
    </recommendedName>
</protein>
<dbReference type="eggNOG" id="KOG1075">
    <property type="taxonomic scope" value="Eukaryota"/>
</dbReference>
<feature type="compositionally biased region" description="Low complexity" evidence="1">
    <location>
        <begin position="107"/>
        <end position="122"/>
    </location>
</feature>
<dbReference type="Gramene" id="Bo7g082070.1">
    <property type="protein sequence ID" value="Bo7g082070.1"/>
    <property type="gene ID" value="Bo7g082070"/>
</dbReference>
<reference evidence="3 4" key="1">
    <citation type="journal article" date="2014" name="Genome Biol.">
        <title>Transcriptome and methylome profiling reveals relics of genome dominance in the mesopolyploid Brassica oleracea.</title>
        <authorList>
            <person name="Parkin I.A."/>
            <person name="Koh C."/>
            <person name="Tang H."/>
            <person name="Robinson S.J."/>
            <person name="Kagale S."/>
            <person name="Clarke W.E."/>
            <person name="Town C.D."/>
            <person name="Nixon J."/>
            <person name="Krishnakumar V."/>
            <person name="Bidwell S.L."/>
            <person name="Denoeud F."/>
            <person name="Belcram H."/>
            <person name="Links M.G."/>
            <person name="Just J."/>
            <person name="Clarke C."/>
            <person name="Bender T."/>
            <person name="Huebert T."/>
            <person name="Mason A.S."/>
            <person name="Pires J.C."/>
            <person name="Barker G."/>
            <person name="Moore J."/>
            <person name="Walley P.G."/>
            <person name="Manoli S."/>
            <person name="Batley J."/>
            <person name="Edwards D."/>
            <person name="Nelson M.N."/>
            <person name="Wang X."/>
            <person name="Paterson A.H."/>
            <person name="King G."/>
            <person name="Bancroft I."/>
            <person name="Chalhoub B."/>
            <person name="Sharpe A.G."/>
        </authorList>
    </citation>
    <scope>NUCLEOTIDE SEQUENCE</scope>
    <source>
        <strain evidence="3 4">cv. TO1000</strain>
    </source>
</reference>
<dbReference type="Proteomes" id="UP000032141">
    <property type="component" value="Chromosome C7"/>
</dbReference>
<dbReference type="OMA" id="GNWERIM"/>
<dbReference type="PANTHER" id="PTHR31286:SF55">
    <property type="entry name" value="DUF4283 DOMAIN-CONTAINING PROTEIN"/>
    <property type="match status" value="1"/>
</dbReference>
<feature type="domain" description="DUF4283" evidence="2">
    <location>
        <begin position="162"/>
        <end position="247"/>
    </location>
</feature>
<dbReference type="Gene3D" id="4.10.60.10">
    <property type="entry name" value="Zinc finger, CCHC-type"/>
    <property type="match status" value="1"/>
</dbReference>
<dbReference type="InterPro" id="IPR040256">
    <property type="entry name" value="At4g02000-like"/>
</dbReference>
<evidence type="ECO:0000256" key="1">
    <source>
        <dbReference type="SAM" id="MobiDB-lite"/>
    </source>
</evidence>
<evidence type="ECO:0000313" key="4">
    <source>
        <dbReference type="Proteomes" id="UP000032141"/>
    </source>
</evidence>
<dbReference type="GO" id="GO:0008270">
    <property type="term" value="F:zinc ion binding"/>
    <property type="evidence" value="ECO:0007669"/>
    <property type="project" value="InterPro"/>
</dbReference>
<feature type="region of interest" description="Disordered" evidence="1">
    <location>
        <begin position="93"/>
        <end position="122"/>
    </location>
</feature>
<dbReference type="AlphaFoldDB" id="A0A0D3DAU9"/>
<accession>A0A0D3DAU9</accession>
<dbReference type="HOGENOM" id="CLU_017983_2_0_1"/>
<dbReference type="PANTHER" id="PTHR31286">
    <property type="entry name" value="GLYCINE-RICH CELL WALL STRUCTURAL PROTEIN 1.8-LIKE"/>
    <property type="match status" value="1"/>
</dbReference>
<dbReference type="InterPro" id="IPR025558">
    <property type="entry name" value="DUF4283"/>
</dbReference>
<dbReference type="Pfam" id="PF14111">
    <property type="entry name" value="DUF4283"/>
    <property type="match status" value="1"/>
</dbReference>
<evidence type="ECO:0000259" key="2">
    <source>
        <dbReference type="Pfam" id="PF14111"/>
    </source>
</evidence>
<dbReference type="SUPFAM" id="SSF57756">
    <property type="entry name" value="Retrovirus zinc finger-like domains"/>
    <property type="match status" value="1"/>
</dbReference>